<feature type="domain" description="Cyclic nucleotide-binding" evidence="1">
    <location>
        <begin position="870"/>
        <end position="963"/>
    </location>
</feature>
<dbReference type="SMART" id="SM00100">
    <property type="entry name" value="cNMP"/>
    <property type="match status" value="1"/>
</dbReference>
<dbReference type="Pfam" id="PF07238">
    <property type="entry name" value="PilZ"/>
    <property type="match status" value="1"/>
</dbReference>
<dbReference type="InterPro" id="IPR016024">
    <property type="entry name" value="ARM-type_fold"/>
</dbReference>
<evidence type="ECO:0000313" key="3">
    <source>
        <dbReference type="Proteomes" id="UP000830055"/>
    </source>
</evidence>
<dbReference type="CDD" id="cd00038">
    <property type="entry name" value="CAP_ED"/>
    <property type="match status" value="1"/>
</dbReference>
<gene>
    <name evidence="2" type="ORF">DPPLL_21790</name>
</gene>
<sequence>MDKERIQIEAIKALKAFNSAVTTSRLYPPSSPQVAHAVEKAYQTIKTFSRTFGRLGFGTSDVPLICGRPADEGVAAELQGLVIYRHLDLLRLDHVVFHPAFDRKLFATLLSVFIARKEKITREGGGRSYVNSQGLEAYFPEEAPTCDHDQPEISGDDTIPEFGKAVSGELLEVLSDRQGPAERPAELVPLLRDEVRLVELLVAGIAWTMRGLQDQGAGLAVRSPGFARFLRRLGGYVPDAAFSSIVAGVAASLGQVNAPALLVRLYCQEYPEGLGTSLWEALVDVVPPTRFDDALGRLRDVQRELSEKSDPRDPERLAADAAVEKLIATRKGKLHLAREKARNLLDSGEQERRDRRLQAGIAALLDGNRSALQSEELQNHLPEAIEKCFQRGEVSTGERLIDAIVLGTLGGGERLRERLIRCLVLVGVWLADQQRWAPLDKLMSALLVWIRESDEGDAVYEKAAFLLQIVMIRAGQRDDWERADQILTVFHGIRTAQLPKPPPIPALIGRTQDRLFKRPIFSTLLQRYLNDGVEGAAAKRLCMMGRPAGAFLIDTLLAEEESKDRLRIIELLGSMGPVIVDELVSRLPEPMPWYGKRNLIKLAAEVAGSEQIPAILPFLRHDDLRVQREAFSCIYTISGEHRKQALIDCLPAASETMLVQIVKALNRFADPDTAAPLTVMLADQENYSEAVREPLIKEIVDGLARIALPDVQTALQQFLEARQKKVNRKLDPQLFADAEKALKAVSAAIRKDEGGSQAAPVAKTQRQNGTLAAQAVDSPGLRADLARMPGVLQVQELLQQGKQELAREAIVQLITRLVAEHRFEPAERLREWLMEIDPMALSEIIRTAELIEETKISAIDRDQVEAWADLSETLTTEEFATFYHALKRRTYESEQVIVRQGDVQSELYFIASGKIRIFYRDASGDVLVKNGSRGEILGADTVFDASVWTVSVSCLARTEVFSLGIDTLLHWREELPALESKLHDYCLKTVSMQAFFKASGKDRRGARRHKVSGRVTSLLLDSRGRDTGIASRGELADISTGGVSFFLRISQKKNARLLLGRSTKVVMPMATAIDRQVTVLGTIIAVRGHQAMDNEYSVHVKFIEELSAADLQVIIKTCRDDGST</sequence>
<dbReference type="InterPro" id="IPR009875">
    <property type="entry name" value="PilZ_domain"/>
</dbReference>
<dbReference type="Proteomes" id="UP000830055">
    <property type="component" value="Chromosome"/>
</dbReference>
<dbReference type="SUPFAM" id="SSF51206">
    <property type="entry name" value="cAMP-binding domain-like"/>
    <property type="match status" value="1"/>
</dbReference>
<dbReference type="Gene3D" id="2.60.120.10">
    <property type="entry name" value="Jelly Rolls"/>
    <property type="match status" value="1"/>
</dbReference>
<dbReference type="RefSeq" id="WP_284151226.1">
    <property type="nucleotide sequence ID" value="NZ_AP025516.1"/>
</dbReference>
<dbReference type="EMBL" id="AP025516">
    <property type="protein sequence ID" value="BDD87814.1"/>
    <property type="molecule type" value="Genomic_DNA"/>
</dbReference>
<dbReference type="Pfam" id="PF00027">
    <property type="entry name" value="cNMP_binding"/>
    <property type="match status" value="1"/>
</dbReference>
<name>A0ABN6M4J7_9BACT</name>
<dbReference type="InterPro" id="IPR000595">
    <property type="entry name" value="cNMP-bd_dom"/>
</dbReference>
<dbReference type="PROSITE" id="PS50042">
    <property type="entry name" value="CNMP_BINDING_3"/>
    <property type="match status" value="1"/>
</dbReference>
<evidence type="ECO:0000259" key="1">
    <source>
        <dbReference type="PROSITE" id="PS50042"/>
    </source>
</evidence>
<dbReference type="InterPro" id="IPR014710">
    <property type="entry name" value="RmlC-like_jellyroll"/>
</dbReference>
<protein>
    <recommendedName>
        <fullName evidence="1">Cyclic nucleotide-binding domain-containing protein</fullName>
    </recommendedName>
</protein>
<dbReference type="Gene3D" id="1.25.10.10">
    <property type="entry name" value="Leucine-rich Repeat Variant"/>
    <property type="match status" value="1"/>
</dbReference>
<proteinExistence type="predicted"/>
<reference evidence="2 3" key="1">
    <citation type="submission" date="2022-01" db="EMBL/GenBank/DDBJ databases">
        <title>Desulfofustis limnae sp. nov., a novel mesophilic sulfate-reducing bacterium isolated from marsh soil.</title>
        <authorList>
            <person name="Watanabe M."/>
            <person name="Takahashi A."/>
            <person name="Kojima H."/>
            <person name="Fukui M."/>
        </authorList>
    </citation>
    <scope>NUCLEOTIDE SEQUENCE [LARGE SCALE GENOMIC DNA]</scope>
    <source>
        <strain evidence="2 3">PPLL</strain>
    </source>
</reference>
<accession>A0ABN6M4J7</accession>
<dbReference type="SUPFAM" id="SSF48371">
    <property type="entry name" value="ARM repeat"/>
    <property type="match status" value="1"/>
</dbReference>
<evidence type="ECO:0000313" key="2">
    <source>
        <dbReference type="EMBL" id="BDD87814.1"/>
    </source>
</evidence>
<organism evidence="2 3">
    <name type="scientific">Desulfofustis limnaeus</name>
    <dbReference type="NCBI Taxonomy" id="2740163"/>
    <lineage>
        <taxon>Bacteria</taxon>
        <taxon>Pseudomonadati</taxon>
        <taxon>Thermodesulfobacteriota</taxon>
        <taxon>Desulfobulbia</taxon>
        <taxon>Desulfobulbales</taxon>
        <taxon>Desulfocapsaceae</taxon>
        <taxon>Desulfofustis</taxon>
    </lineage>
</organism>
<keyword evidence="3" id="KW-1185">Reference proteome</keyword>
<dbReference type="InterPro" id="IPR018490">
    <property type="entry name" value="cNMP-bd_dom_sf"/>
</dbReference>
<dbReference type="InterPro" id="IPR011989">
    <property type="entry name" value="ARM-like"/>
</dbReference>